<sequence length="293" mass="30492">MTAHVVVGTDGSPSADAAVGWAAQDAARRGCVLRIVHVREAWGRGAESGTHPGFDDSQAEEARNVLDAAKDLARGRAPGVTVETSLEAGKSAEVLRREAEDAEQVVVGSRGRGGFAGLLLGSVSLALAGHVAAPVVVVRGKDVVEGDRETRGEIVVGFDGSPESEAALEYAFQEASRRGARLRALHAWQLPVLTTGIAAYTPLIEDVSDGERRLAAETLAPWREKYPQVEVEEKVFYAHPVFALGEASAAADLVVVGSRGLGGFGSAVLGSVSHGVLHHADCPVAVVRARGEG</sequence>
<protein>
    <submittedName>
        <fullName evidence="3">Universal stress protein</fullName>
    </submittedName>
</protein>
<dbReference type="InterPro" id="IPR006016">
    <property type="entry name" value="UspA"/>
</dbReference>
<organism evidence="3 4">
    <name type="scientific">Streptosporangium carneum</name>
    <dbReference type="NCBI Taxonomy" id="47481"/>
    <lineage>
        <taxon>Bacteria</taxon>
        <taxon>Bacillati</taxon>
        <taxon>Actinomycetota</taxon>
        <taxon>Actinomycetes</taxon>
        <taxon>Streptosporangiales</taxon>
        <taxon>Streptosporangiaceae</taxon>
        <taxon>Streptosporangium</taxon>
    </lineage>
</organism>
<evidence type="ECO:0000313" key="4">
    <source>
        <dbReference type="Proteomes" id="UP001143474"/>
    </source>
</evidence>
<name>A0A9W6MI54_9ACTN</name>
<accession>A0A9W6MI54</accession>
<dbReference type="PRINTS" id="PR01438">
    <property type="entry name" value="UNVRSLSTRESS"/>
</dbReference>
<dbReference type="RefSeq" id="WP_271223121.1">
    <property type="nucleotide sequence ID" value="NZ_BAAAVD010000004.1"/>
</dbReference>
<gene>
    <name evidence="3" type="ORF">GCM10017600_83050</name>
</gene>
<comment type="similarity">
    <text evidence="1">Belongs to the universal stress protein A family.</text>
</comment>
<dbReference type="Pfam" id="PF00582">
    <property type="entry name" value="Usp"/>
    <property type="match status" value="2"/>
</dbReference>
<proteinExistence type="inferred from homology"/>
<feature type="domain" description="UspA" evidence="2">
    <location>
        <begin position="1"/>
        <end position="139"/>
    </location>
</feature>
<dbReference type="PANTHER" id="PTHR46268">
    <property type="entry name" value="STRESS RESPONSE PROTEIN NHAX"/>
    <property type="match status" value="1"/>
</dbReference>
<dbReference type="AlphaFoldDB" id="A0A9W6MI54"/>
<feature type="domain" description="UspA" evidence="2">
    <location>
        <begin position="153"/>
        <end position="288"/>
    </location>
</feature>
<dbReference type="InterPro" id="IPR006015">
    <property type="entry name" value="Universal_stress_UspA"/>
</dbReference>
<dbReference type="SUPFAM" id="SSF52402">
    <property type="entry name" value="Adenine nucleotide alpha hydrolases-like"/>
    <property type="match status" value="2"/>
</dbReference>
<reference evidence="3" key="1">
    <citation type="journal article" date="2014" name="Int. J. Syst. Evol. Microbiol.">
        <title>Complete genome sequence of Corynebacterium casei LMG S-19264T (=DSM 44701T), isolated from a smear-ripened cheese.</title>
        <authorList>
            <consortium name="US DOE Joint Genome Institute (JGI-PGF)"/>
            <person name="Walter F."/>
            <person name="Albersmeier A."/>
            <person name="Kalinowski J."/>
            <person name="Ruckert C."/>
        </authorList>
    </citation>
    <scope>NUCLEOTIDE SEQUENCE</scope>
    <source>
        <strain evidence="3">VKM Ac-2007</strain>
    </source>
</reference>
<dbReference type="PANTHER" id="PTHR46268:SF6">
    <property type="entry name" value="UNIVERSAL STRESS PROTEIN UP12"/>
    <property type="match status" value="1"/>
</dbReference>
<dbReference type="Gene3D" id="3.40.50.620">
    <property type="entry name" value="HUPs"/>
    <property type="match status" value="2"/>
</dbReference>
<dbReference type="InterPro" id="IPR014729">
    <property type="entry name" value="Rossmann-like_a/b/a_fold"/>
</dbReference>
<keyword evidence="4" id="KW-1185">Reference proteome</keyword>
<comment type="caution">
    <text evidence="3">The sequence shown here is derived from an EMBL/GenBank/DDBJ whole genome shotgun (WGS) entry which is preliminary data.</text>
</comment>
<dbReference type="Proteomes" id="UP001143474">
    <property type="component" value="Unassembled WGS sequence"/>
</dbReference>
<evidence type="ECO:0000259" key="2">
    <source>
        <dbReference type="Pfam" id="PF00582"/>
    </source>
</evidence>
<dbReference type="EMBL" id="BSEV01000038">
    <property type="protein sequence ID" value="GLK14892.1"/>
    <property type="molecule type" value="Genomic_DNA"/>
</dbReference>
<reference evidence="3" key="2">
    <citation type="submission" date="2023-01" db="EMBL/GenBank/DDBJ databases">
        <authorList>
            <person name="Sun Q."/>
            <person name="Evtushenko L."/>
        </authorList>
    </citation>
    <scope>NUCLEOTIDE SEQUENCE</scope>
    <source>
        <strain evidence="3">VKM Ac-2007</strain>
    </source>
</reference>
<evidence type="ECO:0000313" key="3">
    <source>
        <dbReference type="EMBL" id="GLK14892.1"/>
    </source>
</evidence>
<evidence type="ECO:0000256" key="1">
    <source>
        <dbReference type="ARBA" id="ARBA00008791"/>
    </source>
</evidence>